<name>A0A834T470_9FABA</name>
<dbReference type="SUPFAM" id="SSF56219">
    <property type="entry name" value="DNase I-like"/>
    <property type="match status" value="1"/>
</dbReference>
<sequence length="252" mass="29369">MFFMMGLISFKLKDAIRKGVNLGNKKDGIFCFDFRYEKIPQCCFSCGVFGHDESECITKKKAEEEGKAFISKELESWVKATVFGRKIAWLAEEKTKQVKSKGEDHKVRAVKRSDTDALIERLACTTMNDIECSVSWKKGGIFVLWRMEIDLRIQSYSRYHIDANIFNNDILDYRFTEIYGEATTTNRSHYWNVIKKPKETHGSPWIQIGDFNEVFHADEQQSKNCRPEGQLQLFREVVNFFQLVDVGYDGYK</sequence>
<protein>
    <recommendedName>
        <fullName evidence="1">Zinc knuckle CX2CX4HX4C domain-containing protein</fullName>
    </recommendedName>
</protein>
<dbReference type="Pfam" id="PF14392">
    <property type="entry name" value="zf-CCHC_4"/>
    <property type="match status" value="1"/>
</dbReference>
<dbReference type="Proteomes" id="UP000634136">
    <property type="component" value="Unassembled WGS sequence"/>
</dbReference>
<reference evidence="2" key="1">
    <citation type="submission" date="2020-09" db="EMBL/GenBank/DDBJ databases">
        <title>Genome-Enabled Discovery of Anthraquinone Biosynthesis in Senna tora.</title>
        <authorList>
            <person name="Kang S.-H."/>
            <person name="Pandey R.P."/>
            <person name="Lee C.-M."/>
            <person name="Sim J.-S."/>
            <person name="Jeong J.-T."/>
            <person name="Choi B.-S."/>
            <person name="Jung M."/>
            <person name="Ginzburg D."/>
            <person name="Zhao K."/>
            <person name="Won S.Y."/>
            <person name="Oh T.-J."/>
            <person name="Yu Y."/>
            <person name="Kim N.-H."/>
            <person name="Lee O.R."/>
            <person name="Lee T.-H."/>
            <person name="Bashyal P."/>
            <person name="Kim T.-S."/>
            <person name="Lee W.-H."/>
            <person name="Kawkins C."/>
            <person name="Kim C.-K."/>
            <person name="Kim J.S."/>
            <person name="Ahn B.O."/>
            <person name="Rhee S.Y."/>
            <person name="Sohng J.K."/>
        </authorList>
    </citation>
    <scope>NUCLEOTIDE SEQUENCE</scope>
    <source>
        <tissue evidence="2">Leaf</tissue>
    </source>
</reference>
<organism evidence="2 3">
    <name type="scientific">Senna tora</name>
    <dbReference type="NCBI Taxonomy" id="362788"/>
    <lineage>
        <taxon>Eukaryota</taxon>
        <taxon>Viridiplantae</taxon>
        <taxon>Streptophyta</taxon>
        <taxon>Embryophyta</taxon>
        <taxon>Tracheophyta</taxon>
        <taxon>Spermatophyta</taxon>
        <taxon>Magnoliopsida</taxon>
        <taxon>eudicotyledons</taxon>
        <taxon>Gunneridae</taxon>
        <taxon>Pentapetalae</taxon>
        <taxon>rosids</taxon>
        <taxon>fabids</taxon>
        <taxon>Fabales</taxon>
        <taxon>Fabaceae</taxon>
        <taxon>Caesalpinioideae</taxon>
        <taxon>Cassia clade</taxon>
        <taxon>Senna</taxon>
    </lineage>
</organism>
<comment type="caution">
    <text evidence="2">The sequence shown here is derived from an EMBL/GenBank/DDBJ whole genome shotgun (WGS) entry which is preliminary data.</text>
</comment>
<dbReference type="EMBL" id="JAAIUW010000009">
    <property type="protein sequence ID" value="KAF7814887.1"/>
    <property type="molecule type" value="Genomic_DNA"/>
</dbReference>
<evidence type="ECO:0000313" key="3">
    <source>
        <dbReference type="Proteomes" id="UP000634136"/>
    </source>
</evidence>
<gene>
    <name evidence="2" type="ORF">G2W53_028856</name>
</gene>
<keyword evidence="3" id="KW-1185">Reference proteome</keyword>
<dbReference type="Gene3D" id="3.60.10.10">
    <property type="entry name" value="Endonuclease/exonuclease/phosphatase"/>
    <property type="match status" value="1"/>
</dbReference>
<dbReference type="InterPro" id="IPR036691">
    <property type="entry name" value="Endo/exonu/phosph_ase_sf"/>
</dbReference>
<dbReference type="InterPro" id="IPR025836">
    <property type="entry name" value="Zn_knuckle_CX2CX4HX4C"/>
</dbReference>
<accession>A0A834T470</accession>
<evidence type="ECO:0000313" key="2">
    <source>
        <dbReference type="EMBL" id="KAF7814887.1"/>
    </source>
</evidence>
<dbReference type="AlphaFoldDB" id="A0A834T470"/>
<dbReference type="OrthoDB" id="1924068at2759"/>
<feature type="domain" description="Zinc knuckle CX2CX4HX4C" evidence="1">
    <location>
        <begin position="33"/>
        <end position="56"/>
    </location>
</feature>
<evidence type="ECO:0000259" key="1">
    <source>
        <dbReference type="Pfam" id="PF14392"/>
    </source>
</evidence>
<proteinExistence type="predicted"/>